<sequence>MKNDRITSRAKQRSGKAAMLAGLMASSLLVSAAAAAAGEITVWCWDPNFNVAIMKEAGARYSAKHPGTTVKVVDFAKADVEQKLQTGLASGATDTLPDIVLIEDYGAQKYLQSFPGAFAPMSGKVDYKNFAPYKVELMTLEGKTYGMPFDTGTTALFYRKDIIEAAGFKPEDMQNLTWDRFLEIGKQVKEKTGKQLIPLDANDGGMTRIIMQAGGGWYFDKDGKLSITNNAPLKASLEIQSKLIKDGLAKLSTGWTDYAQNAVSGNVAGVLTGVWFTGTIKAQKDQFGKWGVAATPKPNVPGAVNASNLGGSSWYVLENSKEKDEAIDFLNEIYGKDNDFYQKILTERGAMGTMLGARTGSAYGAPDAFFGGEKVWQSFSDWLAKVPSVNYGVFTNELDTAVTAHLADLTKGQPIDQVLKGIEEQAEGLIQ</sequence>
<comment type="similarity">
    <text evidence="2">Belongs to the bacterial solute-binding protein 1 family.</text>
</comment>
<evidence type="ECO:0000313" key="6">
    <source>
        <dbReference type="Proteomes" id="UP001235269"/>
    </source>
</evidence>
<feature type="signal peptide" evidence="4">
    <location>
        <begin position="1"/>
        <end position="32"/>
    </location>
</feature>
<dbReference type="EMBL" id="JAUSWH010000018">
    <property type="protein sequence ID" value="MDQ0457764.1"/>
    <property type="molecule type" value="Genomic_DNA"/>
</dbReference>
<keyword evidence="4" id="KW-0732">Signal</keyword>
<dbReference type="Proteomes" id="UP001235269">
    <property type="component" value="Unassembled WGS sequence"/>
</dbReference>
<proteinExistence type="inferred from homology"/>
<organism evidence="5 6">
    <name type="scientific">Rhizobium paknamense</name>
    <dbReference type="NCBI Taxonomy" id="1206817"/>
    <lineage>
        <taxon>Bacteria</taxon>
        <taxon>Pseudomonadati</taxon>
        <taxon>Pseudomonadota</taxon>
        <taxon>Alphaproteobacteria</taxon>
        <taxon>Hyphomicrobiales</taxon>
        <taxon>Rhizobiaceae</taxon>
        <taxon>Rhizobium/Agrobacterium group</taxon>
        <taxon>Rhizobium</taxon>
    </lineage>
</organism>
<accession>A0ABU0IKP1</accession>
<dbReference type="Gene3D" id="3.40.190.10">
    <property type="entry name" value="Periplasmic binding protein-like II"/>
    <property type="match status" value="1"/>
</dbReference>
<dbReference type="InterPro" id="IPR050490">
    <property type="entry name" value="Bact_solute-bd_prot1"/>
</dbReference>
<evidence type="ECO:0000256" key="3">
    <source>
        <dbReference type="ARBA" id="ARBA00022764"/>
    </source>
</evidence>
<dbReference type="PANTHER" id="PTHR43649:SF32">
    <property type="entry name" value="SUGAR BINDING SECRETED PROTEIN"/>
    <property type="match status" value="1"/>
</dbReference>
<reference evidence="5 6" key="1">
    <citation type="submission" date="2023-07" db="EMBL/GenBank/DDBJ databases">
        <title>Genomic Encyclopedia of Type Strains, Phase IV (KMG-IV): sequencing the most valuable type-strain genomes for metagenomic binning, comparative biology and taxonomic classification.</title>
        <authorList>
            <person name="Goeker M."/>
        </authorList>
    </citation>
    <scope>NUCLEOTIDE SEQUENCE [LARGE SCALE GENOMIC DNA]</scope>
    <source>
        <strain evidence="5 6">DSM 100301</strain>
    </source>
</reference>
<evidence type="ECO:0000256" key="4">
    <source>
        <dbReference type="SAM" id="SignalP"/>
    </source>
</evidence>
<feature type="chain" id="PRO_5045488174" evidence="4">
    <location>
        <begin position="33"/>
        <end position="431"/>
    </location>
</feature>
<evidence type="ECO:0000256" key="1">
    <source>
        <dbReference type="ARBA" id="ARBA00004418"/>
    </source>
</evidence>
<evidence type="ECO:0000256" key="2">
    <source>
        <dbReference type="ARBA" id="ARBA00008520"/>
    </source>
</evidence>
<name>A0ABU0IKP1_9HYPH</name>
<dbReference type="Pfam" id="PF13416">
    <property type="entry name" value="SBP_bac_8"/>
    <property type="match status" value="1"/>
</dbReference>
<keyword evidence="6" id="KW-1185">Reference proteome</keyword>
<comment type="subcellular location">
    <subcellularLocation>
        <location evidence="1">Periplasm</location>
    </subcellularLocation>
</comment>
<keyword evidence="3" id="KW-0574">Periplasm</keyword>
<dbReference type="SUPFAM" id="SSF53850">
    <property type="entry name" value="Periplasmic binding protein-like II"/>
    <property type="match status" value="1"/>
</dbReference>
<protein>
    <submittedName>
        <fullName evidence="5">Lactose/L-arabinose transport system substrate-binding protein</fullName>
    </submittedName>
</protein>
<comment type="caution">
    <text evidence="5">The sequence shown here is derived from an EMBL/GenBank/DDBJ whole genome shotgun (WGS) entry which is preliminary data.</text>
</comment>
<dbReference type="PANTHER" id="PTHR43649">
    <property type="entry name" value="ARABINOSE-BINDING PROTEIN-RELATED"/>
    <property type="match status" value="1"/>
</dbReference>
<evidence type="ECO:0000313" key="5">
    <source>
        <dbReference type="EMBL" id="MDQ0457764.1"/>
    </source>
</evidence>
<dbReference type="CDD" id="cd13585">
    <property type="entry name" value="PBP2_TMBP_like"/>
    <property type="match status" value="1"/>
</dbReference>
<dbReference type="InterPro" id="IPR006059">
    <property type="entry name" value="SBP"/>
</dbReference>
<gene>
    <name evidence="5" type="ORF">QO005_004122</name>
</gene>